<feature type="compositionally biased region" description="Basic residues" evidence="1">
    <location>
        <begin position="78"/>
        <end position="92"/>
    </location>
</feature>
<gene>
    <name evidence="3" type="ORF">SU9_000320</name>
</gene>
<feature type="region of interest" description="Disordered" evidence="1">
    <location>
        <begin position="78"/>
        <end position="137"/>
    </location>
</feature>
<evidence type="ECO:0000259" key="2">
    <source>
        <dbReference type="Pfam" id="PF01610"/>
    </source>
</evidence>
<dbReference type="EMBL" id="CP072931">
    <property type="protein sequence ID" value="QTZ90086.1"/>
    <property type="molecule type" value="Genomic_DNA"/>
</dbReference>
<dbReference type="KEGG" id="sauh:SU9_000320"/>
<feature type="domain" description="Transposase IS204/IS1001/IS1096/IS1165 DDE" evidence="2">
    <location>
        <begin position="3"/>
        <end position="77"/>
    </location>
</feature>
<sequence>MLVDLEIRRPVDLLPDRQADTLAAWPAERLRTEIVCRDRAPFYAEGATRGAPQALQVADRWHLSRNLREAAEKCVYRHRGCPSRSAPGRHRPAPSPAGSDGIRTPSQTSPVGMTQRRHGSRGNGLAGPAACVSAPPP</sequence>
<proteinExistence type="predicted"/>
<evidence type="ECO:0000256" key="1">
    <source>
        <dbReference type="SAM" id="MobiDB-lite"/>
    </source>
</evidence>
<organism evidence="3 4">
    <name type="scientific">Streptomyces auratus AGR0001</name>
    <dbReference type="NCBI Taxonomy" id="1160718"/>
    <lineage>
        <taxon>Bacteria</taxon>
        <taxon>Bacillati</taxon>
        <taxon>Actinomycetota</taxon>
        <taxon>Actinomycetes</taxon>
        <taxon>Kitasatosporales</taxon>
        <taxon>Streptomycetaceae</taxon>
        <taxon>Streptomyces</taxon>
    </lineage>
</organism>
<accession>A0A8B1NCD7</accession>
<keyword evidence="4" id="KW-1185">Reference proteome</keyword>
<dbReference type="AlphaFoldDB" id="A0A8B1NCD7"/>
<name>A0A8B1NCD7_9ACTN</name>
<evidence type="ECO:0000313" key="3">
    <source>
        <dbReference type="EMBL" id="QTZ90086.1"/>
    </source>
</evidence>
<evidence type="ECO:0000313" key="4">
    <source>
        <dbReference type="Proteomes" id="UP000009036"/>
    </source>
</evidence>
<dbReference type="PANTHER" id="PTHR33498">
    <property type="entry name" value="TRANSPOSASE FOR INSERTION SEQUENCE ELEMENT IS1557"/>
    <property type="match status" value="1"/>
</dbReference>
<dbReference type="PANTHER" id="PTHR33498:SF1">
    <property type="entry name" value="TRANSPOSASE FOR INSERTION SEQUENCE ELEMENT IS1557"/>
    <property type="match status" value="1"/>
</dbReference>
<dbReference type="Pfam" id="PF01610">
    <property type="entry name" value="DDE_Tnp_ISL3"/>
    <property type="match status" value="1"/>
</dbReference>
<reference evidence="3" key="2">
    <citation type="submission" date="2021-04" db="EMBL/GenBank/DDBJ databases">
        <authorList>
            <person name="Wen M.-L."/>
            <person name="Han X.-L."/>
            <person name="Xiong J."/>
        </authorList>
    </citation>
    <scope>NUCLEOTIDE SEQUENCE</scope>
    <source>
        <strain evidence="3">AGR0001</strain>
    </source>
</reference>
<dbReference type="InterPro" id="IPR047951">
    <property type="entry name" value="Transpos_ISL3"/>
</dbReference>
<dbReference type="InterPro" id="IPR002560">
    <property type="entry name" value="Transposase_DDE"/>
</dbReference>
<reference evidence="3" key="1">
    <citation type="journal article" date="2012" name="J. Bacteriol.">
        <title>Genome Sequence of Streptomyces auratus Strain AGR0001, a Phoslactomycin-Producing Actinomycete.</title>
        <authorList>
            <person name="Han X."/>
            <person name="Li M."/>
            <person name="Ding Z."/>
            <person name="Zhao J."/>
            <person name="Ji K."/>
            <person name="Wen M."/>
            <person name="Lu T."/>
        </authorList>
    </citation>
    <scope>NUCLEOTIDE SEQUENCE</scope>
    <source>
        <strain evidence="3">AGR0001</strain>
    </source>
</reference>
<protein>
    <submittedName>
        <fullName evidence="3">Transposase</fullName>
    </submittedName>
</protein>
<dbReference type="Proteomes" id="UP000009036">
    <property type="component" value="Chromosome"/>
</dbReference>